<dbReference type="Pfam" id="PF24968">
    <property type="entry name" value="DUF7770"/>
    <property type="match status" value="1"/>
</dbReference>
<evidence type="ECO:0000313" key="3">
    <source>
        <dbReference type="Proteomes" id="UP000246702"/>
    </source>
</evidence>
<dbReference type="OrthoDB" id="3527137at2759"/>
<keyword evidence="3" id="KW-1185">Reference proteome</keyword>
<proteinExistence type="predicted"/>
<accession>A0A317VYM9</accession>
<gene>
    <name evidence="2" type="ORF">BO94DRAFT_588331</name>
</gene>
<dbReference type="Proteomes" id="UP000246702">
    <property type="component" value="Unassembled WGS sequence"/>
</dbReference>
<name>A0A317VYM9_9EURO</name>
<dbReference type="RefSeq" id="XP_025464540.1">
    <property type="nucleotide sequence ID" value="XM_025615879.1"/>
</dbReference>
<dbReference type="InterPro" id="IPR056672">
    <property type="entry name" value="DUF7770"/>
</dbReference>
<dbReference type="EMBL" id="MSFK01000025">
    <property type="protein sequence ID" value="PWY78028.1"/>
    <property type="molecule type" value="Genomic_DNA"/>
</dbReference>
<evidence type="ECO:0000259" key="1">
    <source>
        <dbReference type="Pfam" id="PF24968"/>
    </source>
</evidence>
<dbReference type="AlphaFoldDB" id="A0A317VYM9"/>
<protein>
    <recommendedName>
        <fullName evidence="1">DUF7770 domain-containing protein</fullName>
    </recommendedName>
</protein>
<organism evidence="2 3">
    <name type="scientific">Aspergillus sclerotioniger CBS 115572</name>
    <dbReference type="NCBI Taxonomy" id="1450535"/>
    <lineage>
        <taxon>Eukaryota</taxon>
        <taxon>Fungi</taxon>
        <taxon>Dikarya</taxon>
        <taxon>Ascomycota</taxon>
        <taxon>Pezizomycotina</taxon>
        <taxon>Eurotiomycetes</taxon>
        <taxon>Eurotiomycetidae</taxon>
        <taxon>Eurotiales</taxon>
        <taxon>Aspergillaceae</taxon>
        <taxon>Aspergillus</taxon>
        <taxon>Aspergillus subgen. Circumdati</taxon>
    </lineage>
</organism>
<reference evidence="2 3" key="1">
    <citation type="submission" date="2016-12" db="EMBL/GenBank/DDBJ databases">
        <title>The genomes of Aspergillus section Nigri reveals drivers in fungal speciation.</title>
        <authorList>
            <consortium name="DOE Joint Genome Institute"/>
            <person name="Vesth T.C."/>
            <person name="Nybo J."/>
            <person name="Theobald S."/>
            <person name="Brandl J."/>
            <person name="Frisvad J.C."/>
            <person name="Nielsen K.F."/>
            <person name="Lyhne E.K."/>
            <person name="Kogle M.E."/>
            <person name="Kuo A."/>
            <person name="Riley R."/>
            <person name="Clum A."/>
            <person name="Nolan M."/>
            <person name="Lipzen A."/>
            <person name="Salamov A."/>
            <person name="Henrissat B."/>
            <person name="Wiebenga A."/>
            <person name="De Vries R.P."/>
            <person name="Grigoriev I.V."/>
            <person name="Mortensen U.H."/>
            <person name="Andersen M.R."/>
            <person name="Baker S.E."/>
        </authorList>
    </citation>
    <scope>NUCLEOTIDE SEQUENCE [LARGE SCALE GENOMIC DNA]</scope>
    <source>
        <strain evidence="2 3">CBS 115572</strain>
    </source>
</reference>
<dbReference type="GeneID" id="37118022"/>
<sequence>MRLKVVDQECYNTGVKQINKRVEIVTVDLTINDLMNMIVDNGYDKYTYVDDGYPQNARYWFITVLEYLLWSGKIQDGGFEAINALRSVWKSQNDEIAAVQIAEPLQGIFYARDINRTLQMSGSAHPGGGNVV</sequence>
<comment type="caution">
    <text evidence="2">The sequence shown here is derived from an EMBL/GenBank/DDBJ whole genome shotgun (WGS) entry which is preliminary data.</text>
</comment>
<feature type="domain" description="DUF7770" evidence="1">
    <location>
        <begin position="11"/>
        <end position="110"/>
    </location>
</feature>
<evidence type="ECO:0000313" key="2">
    <source>
        <dbReference type="EMBL" id="PWY78028.1"/>
    </source>
</evidence>